<sequence length="393" mass="41383">MMSPVGGYLRQPASTLVVCCARGVGALRSAGPSALFALRSRPLCGSGSDRLLATRRCGSWGARASSMSPEELQGLVQQIVPKLTGDKSKGQAGKIATIGGCREYTGAPFFASYSALKVGSDLSHVFCTDGAATVIKSYSPELIVHPYLPDEGAYEAKYANATSRVPFDGMVQERTEQIQAWLKRFDVVIIGPGLGRDEMTMKTVVNVIRLLREREISVVIDADGLFIVTRNLDLVRGNPRCILTPNKAEFGRLAAALDIDLESGSDHLRRCAAALGGPTIVRKGAADGICDGEVLLECSAAGSKRRAGGQGDVMSGCVAAFLSWAVNYGKQTGANQVRDFPGGLPPPVLASYGGCLTARVAAAAAFAKKGRSMLAADVIEELGAAVDKLFDHE</sequence>
<evidence type="ECO:0000256" key="5">
    <source>
        <dbReference type="ARBA" id="ARBA00023027"/>
    </source>
</evidence>
<evidence type="ECO:0000256" key="4">
    <source>
        <dbReference type="ARBA" id="ARBA00022857"/>
    </source>
</evidence>
<dbReference type="EMBL" id="JALJOU010000058">
    <property type="protein sequence ID" value="KAK9827360.1"/>
    <property type="molecule type" value="Genomic_DNA"/>
</dbReference>
<keyword evidence="3 8" id="KW-0067">ATP-binding</keyword>
<dbReference type="AlphaFoldDB" id="A0AAW1R1F8"/>
<comment type="catalytic activity">
    <reaction evidence="8">
        <text>(6S)-NADHX + ATP = ADP + phosphate + NADH + H(+)</text>
        <dbReference type="Rhea" id="RHEA:19017"/>
        <dbReference type="ChEBI" id="CHEBI:15378"/>
        <dbReference type="ChEBI" id="CHEBI:30616"/>
        <dbReference type="ChEBI" id="CHEBI:43474"/>
        <dbReference type="ChEBI" id="CHEBI:57945"/>
        <dbReference type="ChEBI" id="CHEBI:64074"/>
        <dbReference type="ChEBI" id="CHEBI:456216"/>
        <dbReference type="EC" id="4.2.1.93"/>
    </reaction>
</comment>
<dbReference type="Pfam" id="PF01256">
    <property type="entry name" value="Carb_kinase"/>
    <property type="match status" value="1"/>
</dbReference>
<reference evidence="10 11" key="1">
    <citation type="journal article" date="2024" name="Nat. Commun.">
        <title>Phylogenomics reveals the evolutionary origins of lichenization in chlorophyte algae.</title>
        <authorList>
            <person name="Puginier C."/>
            <person name="Libourel C."/>
            <person name="Otte J."/>
            <person name="Skaloud P."/>
            <person name="Haon M."/>
            <person name="Grisel S."/>
            <person name="Petersen M."/>
            <person name="Berrin J.G."/>
            <person name="Delaux P.M."/>
            <person name="Dal Grande F."/>
            <person name="Keller J."/>
        </authorList>
    </citation>
    <scope>NUCLEOTIDE SEQUENCE [LARGE SCALE GENOMIC DNA]</scope>
    <source>
        <strain evidence="10 11">SAG 245.80</strain>
    </source>
</reference>
<evidence type="ECO:0000256" key="7">
    <source>
        <dbReference type="ARBA" id="ARBA00047472"/>
    </source>
</evidence>
<evidence type="ECO:0000259" key="9">
    <source>
        <dbReference type="PROSITE" id="PS51383"/>
    </source>
</evidence>
<proteinExistence type="inferred from homology"/>
<dbReference type="Proteomes" id="UP001445335">
    <property type="component" value="Unassembled WGS sequence"/>
</dbReference>
<dbReference type="FunFam" id="3.40.1190.20:FF:000023">
    <property type="entry name" value="ATP-dependent (S)-NAD(P)H-hydrate dehydratase"/>
    <property type="match status" value="1"/>
</dbReference>
<dbReference type="CDD" id="cd01171">
    <property type="entry name" value="YXKO-related"/>
    <property type="match status" value="1"/>
</dbReference>
<keyword evidence="6 8" id="KW-0456">Lyase</keyword>
<feature type="binding site" evidence="8">
    <location>
        <position position="312"/>
    </location>
    <ligand>
        <name>(6S)-NADPHX</name>
        <dbReference type="ChEBI" id="CHEBI:64076"/>
    </ligand>
</feature>
<dbReference type="GO" id="GO:0110051">
    <property type="term" value="P:metabolite repair"/>
    <property type="evidence" value="ECO:0007669"/>
    <property type="project" value="TreeGrafter"/>
</dbReference>
<dbReference type="GO" id="GO:0047453">
    <property type="term" value="F:ATP-dependent NAD(P)H-hydrate dehydratase activity"/>
    <property type="evidence" value="ECO:0007669"/>
    <property type="project" value="UniProtKB-UniRule"/>
</dbReference>
<feature type="binding site" evidence="8">
    <location>
        <begin position="283"/>
        <end position="287"/>
    </location>
    <ligand>
        <name>ATP</name>
        <dbReference type="ChEBI" id="CHEBI:30616"/>
    </ligand>
</feature>
<protein>
    <recommendedName>
        <fullName evidence="8">ATP-dependent (S)-NAD(P)H-hydrate dehydratase</fullName>
        <ecNumber evidence="8">4.2.1.93</ecNumber>
    </recommendedName>
    <alternativeName>
        <fullName evidence="8">ATP-dependent NAD(P)HX dehydratase</fullName>
    </alternativeName>
</protein>
<dbReference type="EC" id="4.2.1.93" evidence="8"/>
<evidence type="ECO:0000256" key="1">
    <source>
        <dbReference type="ARBA" id="ARBA00022553"/>
    </source>
</evidence>
<feature type="binding site" evidence="8">
    <location>
        <position position="193"/>
    </location>
    <ligand>
        <name>(6S)-NADPHX</name>
        <dbReference type="ChEBI" id="CHEBI:64076"/>
    </ligand>
</feature>
<dbReference type="InterPro" id="IPR029056">
    <property type="entry name" value="Ribokinase-like"/>
</dbReference>
<evidence type="ECO:0000313" key="10">
    <source>
        <dbReference type="EMBL" id="KAK9827360.1"/>
    </source>
</evidence>
<keyword evidence="11" id="KW-1185">Reference proteome</keyword>
<dbReference type="PANTHER" id="PTHR12592">
    <property type="entry name" value="ATP-DEPENDENT (S)-NAD(P)H-HYDRATE DEHYDRATASE FAMILY MEMBER"/>
    <property type="match status" value="1"/>
</dbReference>
<evidence type="ECO:0000256" key="6">
    <source>
        <dbReference type="ARBA" id="ARBA00023239"/>
    </source>
</evidence>
<dbReference type="PROSITE" id="PS51383">
    <property type="entry name" value="YJEF_C_3"/>
    <property type="match status" value="1"/>
</dbReference>
<comment type="similarity">
    <text evidence="8">Belongs to the NnrD/CARKD family.</text>
</comment>
<dbReference type="PANTHER" id="PTHR12592:SF0">
    <property type="entry name" value="ATP-DEPENDENT (S)-NAD(P)H-HYDRATE DEHYDRATASE"/>
    <property type="match status" value="1"/>
</dbReference>
<gene>
    <name evidence="10" type="ORF">WJX81_001002</name>
</gene>
<comment type="caution">
    <text evidence="10">The sequence shown here is derived from an EMBL/GenBank/DDBJ whole genome shotgun (WGS) entry which is preliminary data.</text>
</comment>
<evidence type="ECO:0000256" key="2">
    <source>
        <dbReference type="ARBA" id="ARBA00022741"/>
    </source>
</evidence>
<dbReference type="Gene3D" id="3.40.1190.20">
    <property type="match status" value="1"/>
</dbReference>
<dbReference type="GO" id="GO:0005524">
    <property type="term" value="F:ATP binding"/>
    <property type="evidence" value="ECO:0007669"/>
    <property type="project" value="UniProtKB-KW"/>
</dbReference>
<dbReference type="InterPro" id="IPR000631">
    <property type="entry name" value="CARKD"/>
</dbReference>
<keyword evidence="1 8" id="KW-0597">Phosphoprotein</keyword>
<comment type="cofactor">
    <cofactor evidence="8">
        <name>Mg(2+)</name>
        <dbReference type="ChEBI" id="CHEBI:18420"/>
    </cofactor>
</comment>
<dbReference type="NCBIfam" id="TIGR00196">
    <property type="entry name" value="yjeF_cterm"/>
    <property type="match status" value="1"/>
</dbReference>
<dbReference type="HAMAP" id="MF_01965">
    <property type="entry name" value="NADHX_dehydratase"/>
    <property type="match status" value="1"/>
</dbReference>
<accession>A0AAW1R1F8</accession>
<keyword evidence="5 8" id="KW-0520">NAD</keyword>
<evidence type="ECO:0000256" key="3">
    <source>
        <dbReference type="ARBA" id="ARBA00022840"/>
    </source>
</evidence>
<evidence type="ECO:0000256" key="8">
    <source>
        <dbReference type="HAMAP-Rule" id="MF_03157"/>
    </source>
</evidence>
<name>A0AAW1R1F8_9CHLO</name>
<feature type="binding site" evidence="8">
    <location>
        <begin position="246"/>
        <end position="252"/>
    </location>
    <ligand>
        <name>(6S)-NADPHX</name>
        <dbReference type="ChEBI" id="CHEBI:64076"/>
    </ligand>
</feature>
<keyword evidence="2 8" id="KW-0547">Nucleotide-binding</keyword>
<feature type="domain" description="YjeF C-terminal" evidence="9">
    <location>
        <begin position="72"/>
        <end position="389"/>
    </location>
</feature>
<organism evidence="10 11">
    <name type="scientific">Elliptochloris bilobata</name>
    <dbReference type="NCBI Taxonomy" id="381761"/>
    <lineage>
        <taxon>Eukaryota</taxon>
        <taxon>Viridiplantae</taxon>
        <taxon>Chlorophyta</taxon>
        <taxon>core chlorophytes</taxon>
        <taxon>Trebouxiophyceae</taxon>
        <taxon>Trebouxiophyceae incertae sedis</taxon>
        <taxon>Elliptochloris clade</taxon>
        <taxon>Elliptochloris</taxon>
    </lineage>
</organism>
<evidence type="ECO:0000313" key="11">
    <source>
        <dbReference type="Proteomes" id="UP001445335"/>
    </source>
</evidence>
<feature type="binding site" evidence="8">
    <location>
        <begin position="302"/>
        <end position="311"/>
    </location>
    <ligand>
        <name>ATP</name>
        <dbReference type="ChEBI" id="CHEBI:30616"/>
    </ligand>
</feature>
<dbReference type="GO" id="GO:0046496">
    <property type="term" value="P:nicotinamide nucleotide metabolic process"/>
    <property type="evidence" value="ECO:0007669"/>
    <property type="project" value="UniProtKB-UniRule"/>
</dbReference>
<comment type="function">
    <text evidence="8">Catalyzes the dehydration of the S-form of NAD(P)HX at the expense of ATP, which is converted to ADP. Together with NAD(P)HX epimerase, which catalyzes the epimerization of the S- and R-forms, the enzyme allows the repair of both epimers of NAD(P)HX, a damaged form of NAD(P)H that is a result of enzymatic or heat-dependent hydration.</text>
</comment>
<dbReference type="SUPFAM" id="SSF53613">
    <property type="entry name" value="Ribokinase-like"/>
    <property type="match status" value="1"/>
</dbReference>
<keyword evidence="4" id="KW-0521">NADP</keyword>
<comment type="catalytic activity">
    <reaction evidence="7 8">
        <text>(6S)-NADPHX + ATP = ADP + phosphate + NADPH + H(+)</text>
        <dbReference type="Rhea" id="RHEA:32231"/>
        <dbReference type="ChEBI" id="CHEBI:15378"/>
        <dbReference type="ChEBI" id="CHEBI:30616"/>
        <dbReference type="ChEBI" id="CHEBI:43474"/>
        <dbReference type="ChEBI" id="CHEBI:57783"/>
        <dbReference type="ChEBI" id="CHEBI:64076"/>
        <dbReference type="ChEBI" id="CHEBI:456216"/>
        <dbReference type="EC" id="4.2.1.93"/>
    </reaction>
</comment>